<protein>
    <submittedName>
        <fullName evidence="3">Sulfite exporter TauE/SafE family protein</fullName>
    </submittedName>
</protein>
<name>A0A935K0E0_9RHOO</name>
<dbReference type="AlphaFoldDB" id="A0A935K0E0"/>
<keyword evidence="1" id="KW-1133">Transmembrane helix</keyword>
<organism evidence="3 4">
    <name type="scientific">Candidatus Dechloromonas phosphorivorans</name>
    <dbReference type="NCBI Taxonomy" id="2899244"/>
    <lineage>
        <taxon>Bacteria</taxon>
        <taxon>Pseudomonadati</taxon>
        <taxon>Pseudomonadota</taxon>
        <taxon>Betaproteobacteria</taxon>
        <taxon>Rhodocyclales</taxon>
        <taxon>Azonexaceae</taxon>
        <taxon>Dechloromonas</taxon>
    </lineage>
</organism>
<dbReference type="EMBL" id="JADJMS010000051">
    <property type="protein sequence ID" value="MBK7417316.1"/>
    <property type="molecule type" value="Genomic_DNA"/>
</dbReference>
<keyword evidence="1" id="KW-0472">Membrane</keyword>
<evidence type="ECO:0000313" key="3">
    <source>
        <dbReference type="EMBL" id="MBK7417316.1"/>
    </source>
</evidence>
<feature type="transmembrane region" description="Helical" evidence="1">
    <location>
        <begin position="12"/>
        <end position="37"/>
    </location>
</feature>
<feature type="domain" description="Urease accessory protein UreH-like transmembrane" evidence="2">
    <location>
        <begin position="12"/>
        <end position="101"/>
    </location>
</feature>
<accession>A0A935K0E0</accession>
<dbReference type="Proteomes" id="UP000739411">
    <property type="component" value="Unassembled WGS sequence"/>
</dbReference>
<reference evidence="3 4" key="1">
    <citation type="submission" date="2020-10" db="EMBL/GenBank/DDBJ databases">
        <title>Connecting structure to function with the recovery of over 1000 high-quality activated sludge metagenome-assembled genomes encoding full-length rRNA genes using long-read sequencing.</title>
        <authorList>
            <person name="Singleton C.M."/>
            <person name="Petriglieri F."/>
            <person name="Kristensen J.M."/>
            <person name="Kirkegaard R.H."/>
            <person name="Michaelsen T.Y."/>
            <person name="Andersen M.H."/>
            <person name="Karst S.M."/>
            <person name="Dueholm M.S."/>
            <person name="Nielsen P.H."/>
            <person name="Albertsen M."/>
        </authorList>
    </citation>
    <scope>NUCLEOTIDE SEQUENCE [LARGE SCALE GENOMIC DNA]</scope>
    <source>
        <strain evidence="3">EsbW_18-Q3-R4-48_BATAC.463</strain>
    </source>
</reference>
<dbReference type="InterPro" id="IPR039447">
    <property type="entry name" value="UreH-like_TM_dom"/>
</dbReference>
<evidence type="ECO:0000256" key="1">
    <source>
        <dbReference type="SAM" id="Phobius"/>
    </source>
</evidence>
<proteinExistence type="predicted"/>
<feature type="transmembrane region" description="Helical" evidence="1">
    <location>
        <begin position="58"/>
        <end position="76"/>
    </location>
</feature>
<evidence type="ECO:0000259" key="2">
    <source>
        <dbReference type="Pfam" id="PF13386"/>
    </source>
</evidence>
<keyword evidence="1" id="KW-0812">Transmembrane</keyword>
<evidence type="ECO:0000313" key="4">
    <source>
        <dbReference type="Proteomes" id="UP000739411"/>
    </source>
</evidence>
<sequence>MLPDPAVSGFSVFLLGLSLGLTACAVTCLPFIGTLTLGKAEGRSSGMRDTAYFLGGRLISYTLLGTLAGTLGAWFVRELAAGAGNLVIGLSSLFAAAWLIWPSTPHRGCRPARRFAGLSPMLLGIGLT</sequence>
<comment type="caution">
    <text evidence="3">The sequence shown here is derived from an EMBL/GenBank/DDBJ whole genome shotgun (WGS) entry which is preliminary data.</text>
</comment>
<gene>
    <name evidence="3" type="ORF">IPJ38_21720</name>
</gene>
<dbReference type="Pfam" id="PF13386">
    <property type="entry name" value="DsbD_2"/>
    <property type="match status" value="1"/>
</dbReference>
<feature type="transmembrane region" description="Helical" evidence="1">
    <location>
        <begin position="82"/>
        <end position="101"/>
    </location>
</feature>